<gene>
    <name evidence="1" type="ORF">N0B51_00920</name>
</gene>
<comment type="caution">
    <text evidence="1">The sequence shown here is derived from an EMBL/GenBank/DDBJ whole genome shotgun (WGS) entry which is preliminary data.</text>
</comment>
<keyword evidence="2" id="KW-1185">Reference proteome</keyword>
<sequence length="71" mass="7582">MVDLLTIEGECNKCGSTAFSVPDDAPDDAWITCDGCGQPLITWGDYKSGAVELAKAELVKRFSKVKGFKPG</sequence>
<reference evidence="1" key="1">
    <citation type="submission" date="2022-09" db="EMBL/GenBank/DDBJ databases">
        <title>The genome sequence of Tsuneonella sp. YG55.</title>
        <authorList>
            <person name="Liu Y."/>
        </authorList>
    </citation>
    <scope>NUCLEOTIDE SEQUENCE</scope>
    <source>
        <strain evidence="1">YG55</strain>
    </source>
</reference>
<dbReference type="Proteomes" id="UP001142648">
    <property type="component" value="Unassembled WGS sequence"/>
</dbReference>
<organism evidence="1 2">
    <name type="scientific">Tsuneonella litorea</name>
    <dbReference type="NCBI Taxonomy" id="2976475"/>
    <lineage>
        <taxon>Bacteria</taxon>
        <taxon>Pseudomonadati</taxon>
        <taxon>Pseudomonadota</taxon>
        <taxon>Alphaproteobacteria</taxon>
        <taxon>Sphingomonadales</taxon>
        <taxon>Erythrobacteraceae</taxon>
        <taxon>Tsuneonella</taxon>
    </lineage>
</organism>
<proteinExistence type="predicted"/>
<protein>
    <submittedName>
        <fullName evidence="1">Uncharacterized protein</fullName>
    </submittedName>
</protein>
<evidence type="ECO:0000313" key="2">
    <source>
        <dbReference type="Proteomes" id="UP001142648"/>
    </source>
</evidence>
<evidence type="ECO:0000313" key="1">
    <source>
        <dbReference type="EMBL" id="MCT2557534.1"/>
    </source>
</evidence>
<dbReference type="AlphaFoldDB" id="A0A9X2VZ59"/>
<accession>A0A9X2VZ59</accession>
<dbReference type="RefSeq" id="WP_259960313.1">
    <property type="nucleotide sequence ID" value="NZ_JAOAMV010000001.1"/>
</dbReference>
<name>A0A9X2VZ59_9SPHN</name>
<dbReference type="EMBL" id="JAOAMV010000001">
    <property type="protein sequence ID" value="MCT2557534.1"/>
    <property type="molecule type" value="Genomic_DNA"/>
</dbReference>